<keyword evidence="3" id="KW-1185">Reference proteome</keyword>
<reference evidence="1" key="1">
    <citation type="submission" date="1999-07" db="EMBL/GenBank/DDBJ databases">
        <authorList>
            <person name="Genoscope"/>
        </authorList>
    </citation>
    <scope>NUCLEOTIDE SEQUENCE</scope>
    <source>
        <strain evidence="1">Orsay</strain>
    </source>
</reference>
<accession>Q9V269</accession>
<dbReference type="Proteomes" id="UP000009139">
    <property type="component" value="Chromosome"/>
</dbReference>
<dbReference type="InterPro" id="IPR027417">
    <property type="entry name" value="P-loop_NTPase"/>
</dbReference>
<dbReference type="KEGG" id="pab:PAB0140"/>
<evidence type="ECO:0000313" key="3">
    <source>
        <dbReference type="Proteomes" id="UP000000810"/>
    </source>
</evidence>
<dbReference type="PATRIC" id="fig|272844.11.peg.221"/>
<sequence length="298" mass="33008">MISISGVNIDFRGELDDGFEEAFLGTFPRRYLPDVSQSKGGAHVVIDRFKGNKFRVFSVSYGKVDEYKIESPVPSAYLNESPVFFLLQVAARAGAKINRTFITDSVALEVDGRGILFLGYPHSGKSTISALALANNLNLLSTENTVVEAREDGIYVVGGTSVLVYDPRVEEIYNVSVPYTDFTRSGYRIVEVNSERRSKSLEKGVKVELIVVLHTAFNFPGASFSPVTGRKIKKTLWYFATSLLKGMDYYEPGPLDLPITEEIMANLNNLLSKASSVRIVEAFGNHKDVLLRSINDEI</sequence>
<dbReference type="HOGENOM" id="CLU_078426_0_0_2"/>
<dbReference type="EMBL" id="HE613800">
    <property type="protein sequence ID" value="CCE69581.1"/>
    <property type="molecule type" value="Genomic_DNA"/>
</dbReference>
<reference evidence="1" key="2">
    <citation type="journal article" date="2000" name="J. Mol. Biol.">
        <title>Archaeal homologs of eukaryotic methylation guide small nucleolar RNAs: lessons from the Pyrococcus genomes.</title>
        <authorList>
            <person name="Gaspin C."/>
            <person name="Cavaille J."/>
            <person name="Erauso G."/>
        </authorList>
    </citation>
    <scope>NUCLEOTIDE SEQUENCE</scope>
    <source>
        <strain evidence="1">Orsay</strain>
    </source>
</reference>
<dbReference type="OrthoDB" id="85965at2157"/>
<dbReference type="SUPFAM" id="SSF53795">
    <property type="entry name" value="PEP carboxykinase-like"/>
    <property type="match status" value="1"/>
</dbReference>
<dbReference type="AlphaFoldDB" id="Q9V269"/>
<reference evidence="1 3" key="4">
    <citation type="journal article" date="2003" name="Mol. Microbiol.">
        <title>An integrated analysis of the genome of the hyperthermophilic archaeon Pyrococcus abyssi.</title>
        <authorList>
            <person name="Cohen G."/>
            <person name="Barbe V."/>
            <person name="Flament D."/>
            <person name="Galperin M."/>
            <person name="Heilig R."/>
            <person name="Ripp R."/>
            <person name="Lecompte O."/>
            <person name="Prieur D."/>
            <person name="Poch O."/>
            <person name="Quellerou J."/>
            <person name="Thierry J.C."/>
            <person name="Van der Oost J."/>
            <person name="Weissenbach J."/>
            <person name="Zivanovic Y."/>
            <person name="Forterre P."/>
        </authorList>
    </citation>
    <scope>NUCLEOTIDE SEQUENCE [LARGE SCALE GENOMIC DNA]</scope>
    <source>
        <strain evidence="3">GE5 / Orsay</strain>
        <strain evidence="1">Orsay</strain>
    </source>
</reference>
<proteinExistence type="predicted"/>
<evidence type="ECO:0000313" key="4">
    <source>
        <dbReference type="Proteomes" id="UP000009139"/>
    </source>
</evidence>
<name>Q9V269_PYRAB</name>
<dbReference type="PIR" id="B75210">
    <property type="entry name" value="B75210"/>
</dbReference>
<evidence type="ECO:0000313" key="2">
    <source>
        <dbReference type="EMBL" id="CCE69581.1"/>
    </source>
</evidence>
<dbReference type="Gene3D" id="3.40.50.300">
    <property type="entry name" value="P-loop containing nucleotide triphosphate hydrolases"/>
    <property type="match status" value="1"/>
</dbReference>
<gene>
    <name evidence="1" type="ordered locus">PAB0140</name>
</gene>
<organism evidence="1 3">
    <name type="scientific">Pyrococcus abyssi (strain GE5 / Orsay)</name>
    <dbReference type="NCBI Taxonomy" id="272844"/>
    <lineage>
        <taxon>Archaea</taxon>
        <taxon>Methanobacteriati</taxon>
        <taxon>Methanobacteriota</taxon>
        <taxon>Thermococci</taxon>
        <taxon>Thermococcales</taxon>
        <taxon>Thermococcaceae</taxon>
        <taxon>Pyrococcus</taxon>
    </lineage>
</organism>
<reference evidence="2 4" key="5">
    <citation type="journal article" date="2012" name="Curr. Microbiol.">
        <title>Re-annotation of two hyperthermophilic archaea Pyrococcus abyssi GE5 and Pyrococcus furiosus DSM 3638.</title>
        <authorList>
            <person name="Gao J."/>
            <person name="Wang J."/>
        </authorList>
    </citation>
    <scope>GENOME REANNOTATION</scope>
    <source>
        <strain evidence="2">GE5</strain>
        <strain evidence="4">GE5 / Orsay</strain>
    </source>
</reference>
<reference evidence="1" key="3">
    <citation type="journal article" date="2001" name="Genome Res.">
        <title>Genome evolution at the genus level: comparison of three complete genomes of hyperthermophilic archaea.</title>
        <authorList>
            <person name="Lecompte O."/>
            <person name="Ripp R."/>
            <person name="Puzos-Barbe V."/>
            <person name="Duprat S."/>
            <person name="Heilig R."/>
            <person name="Dietrich J."/>
            <person name="Thierry J.C."/>
            <person name="Poch O."/>
        </authorList>
    </citation>
    <scope>NUCLEOTIDE SEQUENCE</scope>
    <source>
        <strain evidence="1">Orsay</strain>
    </source>
</reference>
<dbReference type="Proteomes" id="UP000000810">
    <property type="component" value="Chromosome"/>
</dbReference>
<evidence type="ECO:0000313" key="1">
    <source>
        <dbReference type="EMBL" id="CAB49129.1"/>
    </source>
</evidence>
<dbReference type="RefSeq" id="WP_010867329.1">
    <property type="nucleotide sequence ID" value="NC_000868.1"/>
</dbReference>
<dbReference type="eggNOG" id="arCOG07350">
    <property type="taxonomic scope" value="Archaea"/>
</dbReference>
<dbReference type="STRING" id="272844.PAB0140"/>
<protein>
    <submittedName>
        <fullName evidence="1">Uncharacterized protein</fullName>
    </submittedName>
</protein>
<dbReference type="EMBL" id="AJ248283">
    <property type="protein sequence ID" value="CAB49129.1"/>
    <property type="molecule type" value="Genomic_DNA"/>
</dbReference>